<accession>A0AAV8UNT3</accession>
<evidence type="ECO:0000256" key="1">
    <source>
        <dbReference type="ARBA" id="ARBA00004141"/>
    </source>
</evidence>
<comment type="similarity">
    <text evidence="2">Belongs to the TspO/BZRP family.</text>
</comment>
<comment type="subcellular location">
    <subcellularLocation>
        <location evidence="1">Membrane</location>
        <topology evidence="1">Multi-pass membrane protein</topology>
    </subcellularLocation>
</comment>
<dbReference type="CDD" id="cd15904">
    <property type="entry name" value="TSPO_MBR"/>
    <property type="match status" value="1"/>
</dbReference>
<dbReference type="PANTHER" id="PTHR10057">
    <property type="entry name" value="PERIPHERAL-TYPE BENZODIAZEPINE RECEPTOR"/>
    <property type="match status" value="1"/>
</dbReference>
<feature type="transmembrane region" description="Helical" evidence="6">
    <location>
        <begin position="143"/>
        <end position="161"/>
    </location>
</feature>
<sequence>MDLSYVFVHSGAEIVLLWLCLVGLALLQNSVVEPGLNAVWPEEWTIKPGFITVSQVDKFNWVSFLLWLTVNLFSSFVLHLPTLWTRRVQVRRPLQPLDPKWYDSLKKPFWNPSNLFFPLAWVPAKLLKSVVNAMMWEVCGRRVYALPILSYITCVVVADLWNQVFFVQHDLSGSVAVIWMLNILEWANFLATEYYLHGAHQLLYPLLFALLFAAALATHIAILNPAAFKRQELTAKVLSTTEPLEGKHEVHAKADKNLTHAPSFVTHSA</sequence>
<comment type="caution">
    <text evidence="7">The sequence shown here is derived from an EMBL/GenBank/DDBJ whole genome shotgun (WGS) entry which is preliminary data.</text>
</comment>
<evidence type="ECO:0000313" key="7">
    <source>
        <dbReference type="EMBL" id="KAJ8904158.1"/>
    </source>
</evidence>
<dbReference type="GO" id="GO:0033013">
    <property type="term" value="P:tetrapyrrole metabolic process"/>
    <property type="evidence" value="ECO:0007669"/>
    <property type="project" value="UniProtKB-ARBA"/>
</dbReference>
<dbReference type="AlphaFoldDB" id="A0AAV8UNT3"/>
<dbReference type="PANTHER" id="PTHR10057:SF0">
    <property type="entry name" value="TRANSLOCATOR PROTEIN"/>
    <property type="match status" value="1"/>
</dbReference>
<evidence type="ECO:0000256" key="2">
    <source>
        <dbReference type="ARBA" id="ARBA00007524"/>
    </source>
</evidence>
<evidence type="ECO:0000313" key="8">
    <source>
        <dbReference type="Proteomes" id="UP001157974"/>
    </source>
</evidence>
<keyword evidence="5 6" id="KW-0472">Membrane</keyword>
<keyword evidence="4 6" id="KW-1133">Transmembrane helix</keyword>
<dbReference type="GO" id="GO:0016020">
    <property type="term" value="C:membrane"/>
    <property type="evidence" value="ECO:0007669"/>
    <property type="project" value="UniProtKB-SubCell"/>
</dbReference>
<dbReference type="Proteomes" id="UP001157974">
    <property type="component" value="Unassembled WGS sequence"/>
</dbReference>
<keyword evidence="3 6" id="KW-0812">Transmembrane</keyword>
<protein>
    <submittedName>
        <fullName evidence="7">Uncharacterized protein</fullName>
    </submittedName>
</protein>
<dbReference type="Pfam" id="PF03073">
    <property type="entry name" value="TspO_MBR"/>
    <property type="match status" value="1"/>
</dbReference>
<evidence type="ECO:0000256" key="3">
    <source>
        <dbReference type="ARBA" id="ARBA00022692"/>
    </source>
</evidence>
<feature type="transmembrane region" description="Helical" evidence="6">
    <location>
        <begin position="7"/>
        <end position="27"/>
    </location>
</feature>
<name>A0AAV8UNT3_9RHOD</name>
<feature type="transmembrane region" description="Helical" evidence="6">
    <location>
        <begin position="64"/>
        <end position="84"/>
    </location>
</feature>
<dbReference type="EMBL" id="JAMWBK010000006">
    <property type="protein sequence ID" value="KAJ8904158.1"/>
    <property type="molecule type" value="Genomic_DNA"/>
</dbReference>
<feature type="transmembrane region" description="Helical" evidence="6">
    <location>
        <begin position="203"/>
        <end position="223"/>
    </location>
</feature>
<proteinExistence type="inferred from homology"/>
<organism evidence="7 8">
    <name type="scientific">Rhodosorus marinus</name>
    <dbReference type="NCBI Taxonomy" id="101924"/>
    <lineage>
        <taxon>Eukaryota</taxon>
        <taxon>Rhodophyta</taxon>
        <taxon>Stylonematophyceae</taxon>
        <taxon>Stylonematales</taxon>
        <taxon>Stylonemataceae</taxon>
        <taxon>Rhodosorus</taxon>
    </lineage>
</organism>
<dbReference type="InterPro" id="IPR038330">
    <property type="entry name" value="TspO/MBR-related_sf"/>
</dbReference>
<evidence type="ECO:0000256" key="5">
    <source>
        <dbReference type="ARBA" id="ARBA00023136"/>
    </source>
</evidence>
<reference evidence="7 8" key="1">
    <citation type="journal article" date="2023" name="Nat. Commun.">
        <title>Origin of minicircular mitochondrial genomes in red algae.</title>
        <authorList>
            <person name="Lee Y."/>
            <person name="Cho C.H."/>
            <person name="Lee Y.M."/>
            <person name="Park S.I."/>
            <person name="Yang J.H."/>
            <person name="West J.A."/>
            <person name="Bhattacharya D."/>
            <person name="Yoon H.S."/>
        </authorList>
    </citation>
    <scope>NUCLEOTIDE SEQUENCE [LARGE SCALE GENOMIC DNA]</scope>
    <source>
        <strain evidence="7 8">CCMP1338</strain>
        <tissue evidence="7">Whole cell</tissue>
    </source>
</reference>
<dbReference type="Gene3D" id="1.20.1260.100">
    <property type="entry name" value="TspO/MBR protein"/>
    <property type="match status" value="1"/>
</dbReference>
<gene>
    <name evidence="7" type="ORF">NDN08_000685</name>
</gene>
<keyword evidence="8" id="KW-1185">Reference proteome</keyword>
<evidence type="ECO:0000256" key="6">
    <source>
        <dbReference type="SAM" id="Phobius"/>
    </source>
</evidence>
<dbReference type="InterPro" id="IPR004307">
    <property type="entry name" value="TspO_MBR"/>
</dbReference>
<evidence type="ECO:0000256" key="4">
    <source>
        <dbReference type="ARBA" id="ARBA00022989"/>
    </source>
</evidence>